<accession>A0A413A930</accession>
<dbReference type="EMBL" id="QSBI01000002">
    <property type="protein sequence ID" value="RGX12674.1"/>
    <property type="molecule type" value="Genomic_DNA"/>
</dbReference>
<evidence type="ECO:0000313" key="2">
    <source>
        <dbReference type="EMBL" id="KAA4624070.1"/>
    </source>
</evidence>
<evidence type="ECO:0000313" key="4">
    <source>
        <dbReference type="EMBL" id="RHH38169.1"/>
    </source>
</evidence>
<dbReference type="EMBL" id="QRJR01000056">
    <property type="protein sequence ID" value="RHH38169.1"/>
    <property type="molecule type" value="Genomic_DNA"/>
</dbReference>
<dbReference type="RefSeq" id="WP_004306045.1">
    <property type="nucleotide sequence ID" value="NZ_CABKQC010000007.1"/>
</dbReference>
<sequence>MKNRREICDKLGKSGLLCAMLLVNAGCVDKYLPDEKDAFDRNVAYTRTTFDPVMGHIVFYTDICNVANSTLPLTFEITDMMHNDGSPAPELEEFYPVRVWKKPYLGTEKSIDEINAKRGIEYRRLFDVRKNSGEIVMWGEANSGILRCQPDSGYVFNMNISNSGGYKVVKRMRLMPKREVDFEPSIYDSQTGLAIAEYVSPETSRMRYEQNSSSFSYTIEPEDIHVYFRENKDKQDGATSLSISFYDPSWNVIDPRRFNETNWGGLFQAGFLKGKIGPKEVVYDMAYPLPLFNGQTKYTDSKGEKASVKFATSWFSKYGYRNTGYFVFDFAIYKEAHWEMLIHFAKGMPQLGEIKD</sequence>
<dbReference type="Proteomes" id="UP000478493">
    <property type="component" value="Unassembled WGS sequence"/>
</dbReference>
<evidence type="ECO:0000313" key="1">
    <source>
        <dbReference type="EMBL" id="KAA4527105.1"/>
    </source>
</evidence>
<evidence type="ECO:0000313" key="3">
    <source>
        <dbReference type="EMBL" id="RGX12674.1"/>
    </source>
</evidence>
<dbReference type="InterPro" id="IPR032173">
    <property type="entry name" value="DUF5007"/>
</dbReference>
<protein>
    <submittedName>
        <fullName evidence="3">DUF5007 domain-containing protein</fullName>
    </submittedName>
</protein>
<dbReference type="AlphaFoldDB" id="A0A413A930"/>
<name>A0A413A930_BACOV</name>
<dbReference type="Pfam" id="PF16398">
    <property type="entry name" value="DUF5007"/>
    <property type="match status" value="1"/>
</dbReference>
<proteinExistence type="predicted"/>
<gene>
    <name evidence="4" type="ORF">DW206_26475</name>
    <name evidence="3" type="ORF">DWV35_01810</name>
    <name evidence="1" type="ORF">F3B85_25235</name>
    <name evidence="2" type="ORF">F3B90_17620</name>
</gene>
<dbReference type="Proteomes" id="UP000424805">
    <property type="component" value="Unassembled WGS sequence"/>
</dbReference>
<comment type="caution">
    <text evidence="3">The sequence shown here is derived from an EMBL/GenBank/DDBJ whole genome shotgun (WGS) entry which is preliminary data.</text>
</comment>
<dbReference type="Proteomes" id="UP000286031">
    <property type="component" value="Unassembled WGS sequence"/>
</dbReference>
<dbReference type="EMBL" id="VWGP01000031">
    <property type="protein sequence ID" value="KAA4527105.1"/>
    <property type="molecule type" value="Genomic_DNA"/>
</dbReference>
<reference evidence="5 6" key="1">
    <citation type="submission" date="2018-08" db="EMBL/GenBank/DDBJ databases">
        <title>A genome reference for cultivated species of the human gut microbiota.</title>
        <authorList>
            <person name="Zou Y."/>
            <person name="Xue W."/>
            <person name="Luo G."/>
        </authorList>
    </citation>
    <scope>NUCLEOTIDE SEQUENCE [LARGE SCALE GENOMIC DNA]</scope>
    <source>
        <strain evidence="3 6">AF04-46</strain>
        <strain evidence="4 5">AM17-48</strain>
    </source>
</reference>
<reference evidence="7 8" key="2">
    <citation type="journal article" date="2019" name="Nat. Med.">
        <title>A library of human gut bacterial isolates paired with longitudinal multiomics data enables mechanistic microbiome research.</title>
        <authorList>
            <person name="Poyet M."/>
            <person name="Groussin M."/>
            <person name="Gibbons S.M."/>
            <person name="Avila-Pacheco J."/>
            <person name="Jiang X."/>
            <person name="Kearney S.M."/>
            <person name="Perrotta A.R."/>
            <person name="Berdy B."/>
            <person name="Zhao S."/>
            <person name="Lieberman T.D."/>
            <person name="Swanson P.K."/>
            <person name="Smith M."/>
            <person name="Roesemann S."/>
            <person name="Alexander J.E."/>
            <person name="Rich S.A."/>
            <person name="Livny J."/>
            <person name="Vlamakis H."/>
            <person name="Clish C."/>
            <person name="Bullock K."/>
            <person name="Deik A."/>
            <person name="Scott J."/>
            <person name="Pierce K.A."/>
            <person name="Xavier R.J."/>
            <person name="Alm E.J."/>
        </authorList>
    </citation>
    <scope>NUCLEOTIDE SEQUENCE [LARGE SCALE GENOMIC DNA]</scope>
    <source>
        <strain evidence="2 7">BIOML-A15</strain>
        <strain evidence="1 8">BIOML-A41</strain>
    </source>
</reference>
<evidence type="ECO:0000313" key="5">
    <source>
        <dbReference type="Proteomes" id="UP000283329"/>
    </source>
</evidence>
<evidence type="ECO:0000313" key="6">
    <source>
        <dbReference type="Proteomes" id="UP000286031"/>
    </source>
</evidence>
<evidence type="ECO:0000313" key="8">
    <source>
        <dbReference type="Proteomes" id="UP000478493"/>
    </source>
</evidence>
<organism evidence="3 6">
    <name type="scientific">Bacteroides ovatus</name>
    <dbReference type="NCBI Taxonomy" id="28116"/>
    <lineage>
        <taxon>Bacteria</taxon>
        <taxon>Pseudomonadati</taxon>
        <taxon>Bacteroidota</taxon>
        <taxon>Bacteroidia</taxon>
        <taxon>Bacteroidales</taxon>
        <taxon>Bacteroidaceae</taxon>
        <taxon>Bacteroides</taxon>
    </lineage>
</organism>
<dbReference type="Proteomes" id="UP000283329">
    <property type="component" value="Unassembled WGS sequence"/>
</dbReference>
<evidence type="ECO:0000313" key="7">
    <source>
        <dbReference type="Proteomes" id="UP000424805"/>
    </source>
</evidence>
<dbReference type="EMBL" id="VWFP01000019">
    <property type="protein sequence ID" value="KAA4624070.1"/>
    <property type="molecule type" value="Genomic_DNA"/>
</dbReference>